<dbReference type="Proteomes" id="UP000293638">
    <property type="component" value="Unassembled WGS sequence"/>
</dbReference>
<comment type="caution">
    <text evidence="3">The sequence shown here is derived from an EMBL/GenBank/DDBJ whole genome shotgun (WGS) entry which is preliminary data.</text>
</comment>
<proteinExistence type="predicted"/>
<evidence type="ECO:0008006" key="5">
    <source>
        <dbReference type="Google" id="ProtNLM"/>
    </source>
</evidence>
<name>A0A4Q7NGA4_9ACTN</name>
<dbReference type="OrthoDB" id="3784042at2"/>
<evidence type="ECO:0000313" key="3">
    <source>
        <dbReference type="EMBL" id="RZS82950.1"/>
    </source>
</evidence>
<reference evidence="3 4" key="1">
    <citation type="submission" date="2019-02" db="EMBL/GenBank/DDBJ databases">
        <title>Genomic Encyclopedia of Type Strains, Phase IV (KMG-IV): sequencing the most valuable type-strain genomes for metagenomic binning, comparative biology and taxonomic classification.</title>
        <authorList>
            <person name="Goeker M."/>
        </authorList>
    </citation>
    <scope>NUCLEOTIDE SEQUENCE [LARGE SCALE GENOMIC DNA]</scope>
    <source>
        <strain evidence="3 4">DSM 45622</strain>
    </source>
</reference>
<dbReference type="Pfam" id="PF21531">
    <property type="entry name" value="Rv2175c_wHTH"/>
    <property type="match status" value="1"/>
</dbReference>
<feature type="domain" description="DNA-binding protein Rv2175c wHTH" evidence="2">
    <location>
        <begin position="14"/>
        <end position="58"/>
    </location>
</feature>
<gene>
    <name evidence="3" type="ORF">EV189_3348</name>
</gene>
<evidence type="ECO:0000313" key="4">
    <source>
        <dbReference type="Proteomes" id="UP000293638"/>
    </source>
</evidence>
<accession>A0A4Q7NGA4</accession>
<evidence type="ECO:0000259" key="2">
    <source>
        <dbReference type="Pfam" id="PF21531"/>
    </source>
</evidence>
<dbReference type="InterPro" id="IPR048576">
    <property type="entry name" value="Rv2175c_wHTH"/>
</dbReference>
<dbReference type="InterPro" id="IPR041098">
    <property type="entry name" value="Rv2175c_C"/>
</dbReference>
<dbReference type="RefSeq" id="WP_130494056.1">
    <property type="nucleotide sequence ID" value="NZ_SGXD01000004.1"/>
</dbReference>
<dbReference type="AlphaFoldDB" id="A0A4Q7NGA4"/>
<protein>
    <recommendedName>
        <fullName evidence="5">Rv2175c C-terminal domain-containing protein</fullName>
    </recommendedName>
</protein>
<dbReference type="Pfam" id="PF18367">
    <property type="entry name" value="Rv2175c_C"/>
    <property type="match status" value="1"/>
</dbReference>
<sequence length="121" mass="12873">MSNAAPEVDTLVSSWLTVPDVAEALGVDVVKVRSLIKDRALLAARRGERNVLSVPAAFVLDGAVVKGLPGLITVLGDAGFDDDEALRWLFTPDDSLPGTPVQALRENRGTEVKRRAQALAL</sequence>
<dbReference type="GO" id="GO:0003677">
    <property type="term" value="F:DNA binding"/>
    <property type="evidence" value="ECO:0007669"/>
    <property type="project" value="InterPro"/>
</dbReference>
<evidence type="ECO:0000259" key="1">
    <source>
        <dbReference type="Pfam" id="PF18367"/>
    </source>
</evidence>
<dbReference type="EMBL" id="SGXD01000004">
    <property type="protein sequence ID" value="RZS82950.1"/>
    <property type="molecule type" value="Genomic_DNA"/>
</dbReference>
<feature type="domain" description="Rv2175c C-terminal" evidence="1">
    <location>
        <begin position="65"/>
        <end position="120"/>
    </location>
</feature>
<keyword evidence="4" id="KW-1185">Reference proteome</keyword>
<organism evidence="3 4">
    <name type="scientific">Motilibacter rhizosphaerae</name>
    <dbReference type="NCBI Taxonomy" id="598652"/>
    <lineage>
        <taxon>Bacteria</taxon>
        <taxon>Bacillati</taxon>
        <taxon>Actinomycetota</taxon>
        <taxon>Actinomycetes</taxon>
        <taxon>Motilibacterales</taxon>
        <taxon>Motilibacteraceae</taxon>
        <taxon>Motilibacter</taxon>
    </lineage>
</organism>